<accession>A0AA96ZTK5</accession>
<keyword evidence="2" id="KW-1185">Reference proteome</keyword>
<evidence type="ECO:0000313" key="2">
    <source>
        <dbReference type="Proteomes" id="UP001302978"/>
    </source>
</evidence>
<dbReference type="AlphaFoldDB" id="A0AA96ZTK5"/>
<dbReference type="KEGG" id="mehf:MmiHf6_06210"/>
<protein>
    <submittedName>
        <fullName evidence="1">Uncharacterized protein</fullName>
    </submittedName>
</protein>
<sequence length="117" mass="13089">MIELVNLTPHDVVYIDVDGVKHIFESKGVFRVPTERVLTRRMLWNGMEIPVYKLGSRHDKAKLPDEIDDVFYIVSGIAREAFPGRKDFISPATASEDIVRGTNGTVVGVKSFVGNDK</sequence>
<proteinExistence type="predicted"/>
<dbReference type="EMBL" id="CP131059">
    <property type="protein sequence ID" value="WNY23316.1"/>
    <property type="molecule type" value="Genomic_DNA"/>
</dbReference>
<dbReference type="Proteomes" id="UP001302978">
    <property type="component" value="Chromosome"/>
</dbReference>
<name>A0AA96ZTK5_9EURY</name>
<reference evidence="1 2" key="1">
    <citation type="submission" date="2023-07" db="EMBL/GenBank/DDBJ databases">
        <title>Closed genoem sequence of Methanomicrococcus sp. Hf6.</title>
        <authorList>
            <person name="Poehlein A."/>
            <person name="Protasov E."/>
            <person name="Platt K."/>
            <person name="Reeh H."/>
            <person name="Daniel R."/>
            <person name="Brune A."/>
        </authorList>
    </citation>
    <scope>NUCLEOTIDE SEQUENCE [LARGE SCALE GENOMIC DNA]</scope>
    <source>
        <strain evidence="1 2">Hf6</strain>
    </source>
</reference>
<gene>
    <name evidence="1" type="ORF">MmiHf6_06210</name>
</gene>
<dbReference type="RefSeq" id="WP_316558329.1">
    <property type="nucleotide sequence ID" value="NZ_CP131059.1"/>
</dbReference>
<evidence type="ECO:0000313" key="1">
    <source>
        <dbReference type="EMBL" id="WNY23316.1"/>
    </source>
</evidence>
<organism evidence="1 2">
    <name type="scientific">Methanimicrococcus hongohii</name>
    <dbReference type="NCBI Taxonomy" id="3028295"/>
    <lineage>
        <taxon>Archaea</taxon>
        <taxon>Methanobacteriati</taxon>
        <taxon>Methanobacteriota</taxon>
        <taxon>Stenosarchaea group</taxon>
        <taxon>Methanomicrobia</taxon>
        <taxon>Methanosarcinales</taxon>
        <taxon>Methanosarcinaceae</taxon>
        <taxon>Methanimicrococcus</taxon>
    </lineage>
</organism>
<dbReference type="GeneID" id="85195125"/>